<accession>A0ABS7PHB7</accession>
<protein>
    <submittedName>
        <fullName evidence="2">Pilus assembly protein</fullName>
    </submittedName>
</protein>
<comment type="caution">
    <text evidence="2">The sequence shown here is derived from an EMBL/GenBank/DDBJ whole genome shotgun (WGS) entry which is preliminary data.</text>
</comment>
<evidence type="ECO:0000313" key="2">
    <source>
        <dbReference type="EMBL" id="MBY8820689.1"/>
    </source>
</evidence>
<organism evidence="2 3">
    <name type="scientific">Sphingomonas colocasiae</name>
    <dbReference type="NCBI Taxonomy" id="1848973"/>
    <lineage>
        <taxon>Bacteria</taxon>
        <taxon>Pseudomonadati</taxon>
        <taxon>Pseudomonadota</taxon>
        <taxon>Alphaproteobacteria</taxon>
        <taxon>Sphingomonadales</taxon>
        <taxon>Sphingomonadaceae</taxon>
        <taxon>Sphingomonas</taxon>
    </lineage>
</organism>
<reference evidence="2 3" key="1">
    <citation type="submission" date="2021-08" db="EMBL/GenBank/DDBJ databases">
        <authorList>
            <person name="Tuo L."/>
        </authorList>
    </citation>
    <scope>NUCLEOTIDE SEQUENCE [LARGE SCALE GENOMIC DNA]</scope>
    <source>
        <strain evidence="2 3">JCM 31229</strain>
    </source>
</reference>
<dbReference type="RefSeq" id="WP_222987811.1">
    <property type="nucleotide sequence ID" value="NZ_JAINVV010000001.1"/>
</dbReference>
<name>A0ABS7PHB7_9SPHN</name>
<gene>
    <name evidence="2" type="ORF">K7G82_00185</name>
</gene>
<feature type="region of interest" description="Disordered" evidence="1">
    <location>
        <begin position="199"/>
        <end position="219"/>
    </location>
</feature>
<dbReference type="Proteomes" id="UP000706039">
    <property type="component" value="Unassembled WGS sequence"/>
</dbReference>
<sequence>MRSFLKSAGAFIGGLLRERRAAAYIEFAYTMPPVLVLFLGGGELANMAIVHTRLSQLAHMTADNAARVRNRIDEVDINEIFIGTRLGGSSINLMQNGRVILSEVEDNDATTNNTTDQKIIWQRCKGLKQVTSSYGTEGQVLTEAIGSGTRRIQAKPGDPVVFVEIQYDYTPVIGKYFFAARTISYSSAYLVRDRPDGTIQNGSNLSGSQKATCGTYSAT</sequence>
<dbReference type="EMBL" id="JAINVV010000001">
    <property type="protein sequence ID" value="MBY8820689.1"/>
    <property type="molecule type" value="Genomic_DNA"/>
</dbReference>
<proteinExistence type="predicted"/>
<evidence type="ECO:0000256" key="1">
    <source>
        <dbReference type="SAM" id="MobiDB-lite"/>
    </source>
</evidence>
<evidence type="ECO:0000313" key="3">
    <source>
        <dbReference type="Proteomes" id="UP000706039"/>
    </source>
</evidence>
<keyword evidence="3" id="KW-1185">Reference proteome</keyword>